<feature type="compositionally biased region" description="Acidic residues" evidence="1">
    <location>
        <begin position="402"/>
        <end position="415"/>
    </location>
</feature>
<evidence type="ECO:0000313" key="2">
    <source>
        <dbReference type="EMBL" id="CAE2319115.1"/>
    </source>
</evidence>
<feature type="region of interest" description="Disordered" evidence="1">
    <location>
        <begin position="370"/>
        <end position="415"/>
    </location>
</feature>
<protein>
    <submittedName>
        <fullName evidence="2">Uncharacterized protein</fullName>
    </submittedName>
</protein>
<name>A0A7S4L960_9EUKA</name>
<reference evidence="2" key="1">
    <citation type="submission" date="2021-01" db="EMBL/GenBank/DDBJ databases">
        <authorList>
            <person name="Corre E."/>
            <person name="Pelletier E."/>
            <person name="Niang G."/>
            <person name="Scheremetjew M."/>
            <person name="Finn R."/>
            <person name="Kale V."/>
            <person name="Holt S."/>
            <person name="Cochrane G."/>
            <person name="Meng A."/>
            <person name="Brown T."/>
            <person name="Cohen L."/>
        </authorList>
    </citation>
    <scope>NUCLEOTIDE SEQUENCE</scope>
    <source>
        <strain evidence="2">SoJaBio B1-5/56/2</strain>
    </source>
</reference>
<gene>
    <name evidence="2" type="ORF">NAES01612_LOCUS17280</name>
</gene>
<accession>A0A7S4L960</accession>
<evidence type="ECO:0000256" key="1">
    <source>
        <dbReference type="SAM" id="MobiDB-lite"/>
    </source>
</evidence>
<feature type="region of interest" description="Disordered" evidence="1">
    <location>
        <begin position="1"/>
        <end position="28"/>
    </location>
</feature>
<dbReference type="EMBL" id="HBKR01026364">
    <property type="protein sequence ID" value="CAE2319115.1"/>
    <property type="molecule type" value="Transcribed_RNA"/>
</dbReference>
<feature type="compositionally biased region" description="Basic and acidic residues" evidence="1">
    <location>
        <begin position="1"/>
        <end position="24"/>
    </location>
</feature>
<proteinExistence type="predicted"/>
<dbReference type="AlphaFoldDB" id="A0A7S4L960"/>
<sequence length="415" mass="46714">MAESDKKRKRAEDEDQGGGREKSPPKPVLSYARWWPEAGYYGCSDDKKLVSNLPDYLAYECRIFGDSEEKLKNLEETQAKDLKQITLRADDLSYGLTDYKEKLEERGKEAKENFDKLVKGLGIALANNLEVLHLREFNVGCADPIFKTGHELRRSERLGDFDIFACLADLYESGEVKQPCKLKEIILESSRLSASGFDRFMRAAKPPLRCFRTFDALIHGRNFEEVVKAIKDSIPNREQLHEFATNSSVGGNNPVGLLADAFPSLEVLQIPNIFGKANLENELKKFKYLVKSDTAVDDLLLRVSFHLEKGLCSLFATTDRHYDSHRGEGFCHLDDLENSAECMHAWKVGLGVTVEDINEFWLECGGTLDDEDYDSDPEEDYCSSCEEEEEGGGGLCIKGDGGDEEEAEEEEELLG</sequence>
<organism evidence="2">
    <name type="scientific">Paramoeba aestuarina</name>
    <dbReference type="NCBI Taxonomy" id="180227"/>
    <lineage>
        <taxon>Eukaryota</taxon>
        <taxon>Amoebozoa</taxon>
        <taxon>Discosea</taxon>
        <taxon>Flabellinia</taxon>
        <taxon>Dactylopodida</taxon>
        <taxon>Paramoebidae</taxon>
        <taxon>Paramoeba</taxon>
    </lineage>
</organism>
<feature type="compositionally biased region" description="Acidic residues" evidence="1">
    <location>
        <begin position="370"/>
        <end position="391"/>
    </location>
</feature>